<dbReference type="PANTHER" id="PTHR46409">
    <property type="entry name" value="HTH PSQ-TYPE DOMAIN-CONTAINING PROTEIN"/>
    <property type="match status" value="1"/>
</dbReference>
<organism evidence="1 2">
    <name type="scientific">Araneus ventricosus</name>
    <name type="common">Orbweaver spider</name>
    <name type="synonym">Epeira ventricosa</name>
    <dbReference type="NCBI Taxonomy" id="182803"/>
    <lineage>
        <taxon>Eukaryota</taxon>
        <taxon>Metazoa</taxon>
        <taxon>Ecdysozoa</taxon>
        <taxon>Arthropoda</taxon>
        <taxon>Chelicerata</taxon>
        <taxon>Arachnida</taxon>
        <taxon>Araneae</taxon>
        <taxon>Araneomorphae</taxon>
        <taxon>Entelegynae</taxon>
        <taxon>Araneoidea</taxon>
        <taxon>Araneidae</taxon>
        <taxon>Araneus</taxon>
    </lineage>
</organism>
<sequence>MLEAGTCFAFNSIECELPGIDPTNLNCDQKYLLDICTAISSVVGSSDLAKRQPGKLNLARWLATANRILRLYISTSSPSNELITLVIFILRVYAP</sequence>
<comment type="caution">
    <text evidence="1">The sequence shown here is derived from an EMBL/GenBank/DDBJ whole genome shotgun (WGS) entry which is preliminary data.</text>
</comment>
<keyword evidence="2" id="KW-1185">Reference proteome</keyword>
<dbReference type="Proteomes" id="UP000499080">
    <property type="component" value="Unassembled WGS sequence"/>
</dbReference>
<evidence type="ECO:0000313" key="2">
    <source>
        <dbReference type="Proteomes" id="UP000499080"/>
    </source>
</evidence>
<accession>A0A4Y2CWG4</accession>
<evidence type="ECO:0000313" key="1">
    <source>
        <dbReference type="EMBL" id="GBM07605.1"/>
    </source>
</evidence>
<proteinExistence type="predicted"/>
<dbReference type="AlphaFoldDB" id="A0A4Y2CWG4"/>
<reference evidence="1 2" key="1">
    <citation type="journal article" date="2019" name="Sci. Rep.">
        <title>Orb-weaving spider Araneus ventricosus genome elucidates the spidroin gene catalogue.</title>
        <authorList>
            <person name="Kono N."/>
            <person name="Nakamura H."/>
            <person name="Ohtoshi R."/>
            <person name="Moran D.A.P."/>
            <person name="Shinohara A."/>
            <person name="Yoshida Y."/>
            <person name="Fujiwara M."/>
            <person name="Mori M."/>
            <person name="Tomita M."/>
            <person name="Arakawa K."/>
        </authorList>
    </citation>
    <scope>NUCLEOTIDE SEQUENCE [LARGE SCALE GENOMIC DNA]</scope>
</reference>
<gene>
    <name evidence="1" type="ORF">AVEN_230038_1</name>
</gene>
<dbReference type="PANTHER" id="PTHR46409:SF1">
    <property type="entry name" value="HTH PSQ-TYPE DOMAIN-CONTAINING PROTEIN"/>
    <property type="match status" value="1"/>
</dbReference>
<name>A0A4Y2CWG4_ARAVE</name>
<dbReference type="EMBL" id="BGPR01000244">
    <property type="protein sequence ID" value="GBM07605.1"/>
    <property type="molecule type" value="Genomic_DNA"/>
</dbReference>
<protein>
    <submittedName>
        <fullName evidence="1">Uncharacterized protein</fullName>
    </submittedName>
</protein>